<proteinExistence type="predicted"/>
<protein>
    <submittedName>
        <fullName evidence="1">Zinc transporter ZIP14</fullName>
    </submittedName>
</protein>
<keyword evidence="2" id="KW-1185">Reference proteome</keyword>
<dbReference type="AlphaFoldDB" id="A0A4D9EN93"/>
<comment type="caution">
    <text evidence="1">The sequence shown here is derived from an EMBL/GenBank/DDBJ whole genome shotgun (WGS) entry which is preliminary data.</text>
</comment>
<sequence length="80" mass="9329">MPTETDGLFVCACQYIWAVLEQVEERILQRKETLVTFYSKADPTQAFLLISNGSSMNQSKWGNRRFFGHFGGMQLERYKE</sequence>
<dbReference type="EMBL" id="QXTE01000061">
    <property type="protein sequence ID" value="TFK08928.1"/>
    <property type="molecule type" value="Genomic_DNA"/>
</dbReference>
<name>A0A4D9EN93_9SAUR</name>
<dbReference type="Proteomes" id="UP000297703">
    <property type="component" value="Unassembled WGS sequence"/>
</dbReference>
<evidence type="ECO:0000313" key="1">
    <source>
        <dbReference type="EMBL" id="TFK08928.1"/>
    </source>
</evidence>
<reference evidence="1 2" key="2">
    <citation type="submission" date="2019-04" db="EMBL/GenBank/DDBJ databases">
        <title>The genome sequence of big-headed turtle.</title>
        <authorList>
            <person name="Gong S."/>
        </authorList>
    </citation>
    <scope>NUCLEOTIDE SEQUENCE [LARGE SCALE GENOMIC DNA]</scope>
    <source>
        <strain evidence="1">DO16091913</strain>
        <tissue evidence="1">Muscle</tissue>
    </source>
</reference>
<gene>
    <name evidence="1" type="ORF">DR999_PMT08106</name>
</gene>
<accession>A0A4D9EN93</accession>
<organism evidence="1 2">
    <name type="scientific">Platysternon megacephalum</name>
    <name type="common">big-headed turtle</name>
    <dbReference type="NCBI Taxonomy" id="55544"/>
    <lineage>
        <taxon>Eukaryota</taxon>
        <taxon>Metazoa</taxon>
        <taxon>Chordata</taxon>
        <taxon>Craniata</taxon>
        <taxon>Vertebrata</taxon>
        <taxon>Euteleostomi</taxon>
        <taxon>Archelosauria</taxon>
        <taxon>Testudinata</taxon>
        <taxon>Testudines</taxon>
        <taxon>Cryptodira</taxon>
        <taxon>Durocryptodira</taxon>
        <taxon>Testudinoidea</taxon>
        <taxon>Platysternidae</taxon>
        <taxon>Platysternon</taxon>
    </lineage>
</organism>
<evidence type="ECO:0000313" key="2">
    <source>
        <dbReference type="Proteomes" id="UP000297703"/>
    </source>
</evidence>
<reference evidence="1 2" key="1">
    <citation type="submission" date="2019-04" db="EMBL/GenBank/DDBJ databases">
        <title>Draft genome of the big-headed turtle Platysternon megacephalum.</title>
        <authorList>
            <person name="Gong S."/>
        </authorList>
    </citation>
    <scope>NUCLEOTIDE SEQUENCE [LARGE SCALE GENOMIC DNA]</scope>
    <source>
        <strain evidence="1">DO16091913</strain>
        <tissue evidence="1">Muscle</tissue>
    </source>
</reference>